<gene>
    <name evidence="1" type="ORF">EUZ87_01810</name>
</gene>
<dbReference type="AlphaFoldDB" id="A0A4Q9YA84"/>
<sequence>MDKFEKISASNLEKISGGDLTTKLWSSWGYYLGKKARWNLKHPYVQF</sequence>
<evidence type="ECO:0000313" key="1">
    <source>
        <dbReference type="EMBL" id="TBX52118.1"/>
    </source>
</evidence>
<protein>
    <submittedName>
        <fullName evidence="1">Plantaricin NC8 alpha peptide</fullName>
    </submittedName>
</protein>
<reference evidence="1 2" key="1">
    <citation type="submission" date="2019-01" db="EMBL/GenBank/DDBJ databases">
        <title>Draft genome sequence of Lactobacillus paraplantarum OSY-TC318, a Producer of the novel lantibiotic Paraplantaracin TC318.</title>
        <authorList>
            <person name="Hussein W.E."/>
            <person name="Huang E."/>
            <person name="Yousef A.E."/>
        </authorList>
    </citation>
    <scope>NUCLEOTIDE SEQUENCE [LARGE SCALE GENOMIC DNA]</scope>
    <source>
        <strain evidence="1 2">OSY-TC318</strain>
    </source>
</reference>
<name>A0A4Q9YA84_9LACO</name>
<dbReference type="EMBL" id="SEHH01000012">
    <property type="protein sequence ID" value="TBX52118.1"/>
    <property type="molecule type" value="Genomic_DNA"/>
</dbReference>
<organism evidence="1 2">
    <name type="scientific">Lactiplantibacillus paraplantarum</name>
    <dbReference type="NCBI Taxonomy" id="60520"/>
    <lineage>
        <taxon>Bacteria</taxon>
        <taxon>Bacillati</taxon>
        <taxon>Bacillota</taxon>
        <taxon>Bacilli</taxon>
        <taxon>Lactobacillales</taxon>
        <taxon>Lactobacillaceae</taxon>
        <taxon>Lactiplantibacillus</taxon>
    </lineage>
</organism>
<comment type="caution">
    <text evidence="1">The sequence shown here is derived from an EMBL/GenBank/DDBJ whole genome shotgun (WGS) entry which is preliminary data.</text>
</comment>
<accession>A0A4Q9YA84</accession>
<dbReference type="Proteomes" id="UP000292648">
    <property type="component" value="Unassembled WGS sequence"/>
</dbReference>
<proteinExistence type="predicted"/>
<evidence type="ECO:0000313" key="2">
    <source>
        <dbReference type="Proteomes" id="UP000292648"/>
    </source>
</evidence>